<organism evidence="2 3">
    <name type="scientific">Sphingomonas jeddahensis</name>
    <dbReference type="NCBI Taxonomy" id="1915074"/>
    <lineage>
        <taxon>Bacteria</taxon>
        <taxon>Pseudomonadati</taxon>
        <taxon>Pseudomonadota</taxon>
        <taxon>Alphaproteobacteria</taxon>
        <taxon>Sphingomonadales</taxon>
        <taxon>Sphingomonadaceae</taxon>
        <taxon>Sphingomonas</taxon>
    </lineage>
</organism>
<evidence type="ECO:0000313" key="2">
    <source>
        <dbReference type="EMBL" id="ONF95495.1"/>
    </source>
</evidence>
<reference evidence="2 3" key="1">
    <citation type="submission" date="2016-11" db="EMBL/GenBank/DDBJ databases">
        <title>Genome sequence of Sphingomonas jeddahensis G39.</title>
        <authorList>
            <person name="Poehlein A."/>
            <person name="Wuebbeler J.H."/>
            <person name="Steinbuechel A."/>
            <person name="Daniel R."/>
        </authorList>
    </citation>
    <scope>NUCLEOTIDE SEQUENCE [LARGE SCALE GENOMIC DNA]</scope>
    <source>
        <strain evidence="2 3">G39</strain>
    </source>
</reference>
<dbReference type="STRING" id="1915074.SPHI_23940"/>
<evidence type="ECO:0000313" key="3">
    <source>
        <dbReference type="Proteomes" id="UP000188729"/>
    </source>
</evidence>
<keyword evidence="3" id="KW-1185">Reference proteome</keyword>
<dbReference type="AlphaFoldDB" id="A0A1V2ESP0"/>
<comment type="caution">
    <text evidence="2">The sequence shown here is derived from an EMBL/GenBank/DDBJ whole genome shotgun (WGS) entry which is preliminary data.</text>
</comment>
<accession>A0A1V2ESP0</accession>
<gene>
    <name evidence="2" type="ORF">SPHI_23940</name>
</gene>
<keyword evidence="1" id="KW-0472">Membrane</keyword>
<keyword evidence="1" id="KW-0812">Transmembrane</keyword>
<name>A0A1V2ESP0_9SPHN</name>
<protein>
    <submittedName>
        <fullName evidence="2">Uncharacterized protein</fullName>
    </submittedName>
</protein>
<evidence type="ECO:0000256" key="1">
    <source>
        <dbReference type="SAM" id="Phobius"/>
    </source>
</evidence>
<dbReference type="Proteomes" id="UP000188729">
    <property type="component" value="Unassembled WGS sequence"/>
</dbReference>
<proteinExistence type="predicted"/>
<dbReference type="OrthoDB" id="7499953at2"/>
<feature type="transmembrane region" description="Helical" evidence="1">
    <location>
        <begin position="15"/>
        <end position="38"/>
    </location>
</feature>
<keyword evidence="1" id="KW-1133">Transmembrane helix</keyword>
<dbReference type="RefSeq" id="WP_076745163.1">
    <property type="nucleotide sequence ID" value="NZ_MPSB01000011.1"/>
</dbReference>
<sequence length="198" mass="21405">MSGETPDQAATRRRWISLAEIVAVSGLIIGALTLWMNWSDKRDAAEEKAAASVAASAAEARFALEAELASGGDEVRLSDPKHELLETTVTFPKALGVGTQSPATARIERDWFAGAVLKATDGGADAREGRLPVLVTARYRVGDAMRSGRAIVEIVWRTEGHLMRGRSLSIEAVRVREPGGDAKRVDALWAAEMKRQRI</sequence>
<dbReference type="EMBL" id="MPSB01000011">
    <property type="protein sequence ID" value="ONF95495.1"/>
    <property type="molecule type" value="Genomic_DNA"/>
</dbReference>